<dbReference type="GO" id="GO:0016791">
    <property type="term" value="F:phosphatase activity"/>
    <property type="evidence" value="ECO:0007669"/>
    <property type="project" value="TreeGrafter"/>
</dbReference>
<evidence type="ECO:0000313" key="3">
    <source>
        <dbReference type="Proteomes" id="UP000008635"/>
    </source>
</evidence>
<accession>E8U9K3</accession>
<dbReference type="Proteomes" id="UP000008635">
    <property type="component" value="Chromosome"/>
</dbReference>
<dbReference type="eggNOG" id="COG0406">
    <property type="taxonomic scope" value="Bacteria"/>
</dbReference>
<dbReference type="GO" id="GO:0005737">
    <property type="term" value="C:cytoplasm"/>
    <property type="evidence" value="ECO:0007669"/>
    <property type="project" value="TreeGrafter"/>
</dbReference>
<dbReference type="Pfam" id="PF00300">
    <property type="entry name" value="His_Phos_1"/>
    <property type="match status" value="1"/>
</dbReference>
<dbReference type="PANTHER" id="PTHR48100">
    <property type="entry name" value="BROAD-SPECIFICITY PHOSPHATASE YOR283W-RELATED"/>
    <property type="match status" value="1"/>
</dbReference>
<organism evidence="2 3">
    <name type="scientific">Deinococcus maricopensis (strain DSM 21211 / LMG 22137 / NRRL B-23946 / LB-34)</name>
    <dbReference type="NCBI Taxonomy" id="709986"/>
    <lineage>
        <taxon>Bacteria</taxon>
        <taxon>Thermotogati</taxon>
        <taxon>Deinococcota</taxon>
        <taxon>Deinococci</taxon>
        <taxon>Deinococcales</taxon>
        <taxon>Deinococcaceae</taxon>
        <taxon>Deinococcus</taxon>
    </lineage>
</organism>
<dbReference type="PANTHER" id="PTHR48100:SF1">
    <property type="entry name" value="HISTIDINE PHOSPHATASE FAMILY PROTEIN-RELATED"/>
    <property type="match status" value="1"/>
</dbReference>
<dbReference type="KEGG" id="dmr:Deima_2099"/>
<dbReference type="SUPFAM" id="SSF53254">
    <property type="entry name" value="Phosphoglycerate mutase-like"/>
    <property type="match status" value="1"/>
</dbReference>
<dbReference type="HOGENOM" id="CLU_1388259_0_0_0"/>
<dbReference type="SMART" id="SM00855">
    <property type="entry name" value="PGAM"/>
    <property type="match status" value="1"/>
</dbReference>
<protein>
    <submittedName>
        <fullName evidence="2">Phosphoglycerate mutase</fullName>
    </submittedName>
</protein>
<dbReference type="OrthoDB" id="7223100at2"/>
<reference evidence="3" key="2">
    <citation type="submission" date="2011-01" db="EMBL/GenBank/DDBJ databases">
        <title>The complete genome of Deinococcus maricopensis DSM 21211.</title>
        <authorList>
            <consortium name="US DOE Joint Genome Institute (JGI-PGF)"/>
            <person name="Lucas S."/>
            <person name="Copeland A."/>
            <person name="Lapidus A."/>
            <person name="Goodwin L."/>
            <person name="Pitluck S."/>
            <person name="Kyrpides N."/>
            <person name="Mavromatis K."/>
            <person name="Pagani I."/>
            <person name="Ivanova N."/>
            <person name="Ovchinnikova G."/>
            <person name="Zeytun A."/>
            <person name="Detter J.C."/>
            <person name="Han C."/>
            <person name="Land M."/>
            <person name="Hauser L."/>
            <person name="Markowitz V."/>
            <person name="Cheng J.-F."/>
            <person name="Hugenholtz P."/>
            <person name="Woyke T."/>
            <person name="Wu D."/>
            <person name="Pukall R."/>
            <person name="Gehrich-Schroeter G."/>
            <person name="Brambilla E."/>
            <person name="Klenk H.-P."/>
            <person name="Eisen J.A."/>
        </authorList>
    </citation>
    <scope>NUCLEOTIDE SEQUENCE [LARGE SCALE GENOMIC DNA]</scope>
    <source>
        <strain evidence="3">DSM 21211 / LMG 22137 / NRRL B-23946 / LB-34</strain>
    </source>
</reference>
<dbReference type="InterPro" id="IPR050275">
    <property type="entry name" value="PGM_Phosphatase"/>
</dbReference>
<sequence>MLDLYLVRHAHTAPNADGRYPHAHEDAPLSEQGRAQARALQGRLPGATAFVSPARRAFETAVLAGVPDARPVPALHEAHFGVMHGHTWAALETQHGDAPRTWIDALADPHADHGPPGGDTGRAFHARVQGWLNDLPDAGPVVAFTHAGVVLAALRLTVGLRAAEVHAARVTHLRRHEGAWWLVTLNA</sequence>
<gene>
    <name evidence="2" type="ordered locus">Deima_2099</name>
</gene>
<dbReference type="InterPro" id="IPR013078">
    <property type="entry name" value="His_Pase_superF_clade-1"/>
</dbReference>
<evidence type="ECO:0000313" key="2">
    <source>
        <dbReference type="EMBL" id="ADV67742.1"/>
    </source>
</evidence>
<dbReference type="EMBL" id="CP002454">
    <property type="protein sequence ID" value="ADV67742.1"/>
    <property type="molecule type" value="Genomic_DNA"/>
</dbReference>
<proteinExistence type="predicted"/>
<dbReference type="RefSeq" id="WP_013557247.1">
    <property type="nucleotide sequence ID" value="NC_014958.1"/>
</dbReference>
<name>E8U9K3_DEIML</name>
<dbReference type="Gene3D" id="3.40.50.1240">
    <property type="entry name" value="Phosphoglycerate mutase-like"/>
    <property type="match status" value="1"/>
</dbReference>
<reference evidence="2 3" key="1">
    <citation type="journal article" date="2011" name="Stand. Genomic Sci.">
        <title>Complete genome sequence of Deinococcus maricopensis type strain (LB-34).</title>
        <authorList>
            <person name="Pukall R."/>
            <person name="Zeytun A."/>
            <person name="Lucas S."/>
            <person name="Lapidus A."/>
            <person name="Hammon N."/>
            <person name="Deshpande S."/>
            <person name="Nolan M."/>
            <person name="Cheng J.F."/>
            <person name="Pitluck S."/>
            <person name="Liolios K."/>
            <person name="Pagani I."/>
            <person name="Mikhailova N."/>
            <person name="Ivanova N."/>
            <person name="Mavromatis K."/>
            <person name="Pati A."/>
            <person name="Tapia R."/>
            <person name="Han C."/>
            <person name="Goodwin L."/>
            <person name="Chen A."/>
            <person name="Palaniappan K."/>
            <person name="Land M."/>
            <person name="Hauser L."/>
            <person name="Chang Y.J."/>
            <person name="Jeffries C.D."/>
            <person name="Brambilla E.M."/>
            <person name="Rohde M."/>
            <person name="Goker M."/>
            <person name="Detter J.C."/>
            <person name="Woyke T."/>
            <person name="Bristow J."/>
            <person name="Eisen J.A."/>
            <person name="Markowitz V."/>
            <person name="Hugenholtz P."/>
            <person name="Kyrpides N.C."/>
            <person name="Klenk H.P."/>
        </authorList>
    </citation>
    <scope>NUCLEOTIDE SEQUENCE [LARGE SCALE GENOMIC DNA]</scope>
    <source>
        <strain evidence="3">DSM 21211 / LMG 22137 / NRRL B-23946 / LB-34</strain>
    </source>
</reference>
<feature type="region of interest" description="Disordered" evidence="1">
    <location>
        <begin position="14"/>
        <end position="36"/>
    </location>
</feature>
<dbReference type="CDD" id="cd07067">
    <property type="entry name" value="HP_PGM_like"/>
    <property type="match status" value="1"/>
</dbReference>
<dbReference type="STRING" id="709986.Deima_2099"/>
<dbReference type="AlphaFoldDB" id="E8U9K3"/>
<keyword evidence="3" id="KW-1185">Reference proteome</keyword>
<dbReference type="InterPro" id="IPR029033">
    <property type="entry name" value="His_PPase_superfam"/>
</dbReference>
<evidence type="ECO:0000256" key="1">
    <source>
        <dbReference type="SAM" id="MobiDB-lite"/>
    </source>
</evidence>